<comment type="caution">
    <text evidence="2">The sequence shown here is derived from an EMBL/GenBank/DDBJ whole genome shotgun (WGS) entry which is preliminary data.</text>
</comment>
<keyword evidence="1" id="KW-1133">Transmembrane helix</keyword>
<proteinExistence type="predicted"/>
<dbReference type="EMBL" id="LLXH01008425">
    <property type="protein sequence ID" value="PKC51060.1"/>
    <property type="molecule type" value="Genomic_DNA"/>
</dbReference>
<protein>
    <submittedName>
        <fullName evidence="2">Uncharacterized protein</fullName>
    </submittedName>
</protein>
<sequence length="187" mass="21481">MDKVKDSQPLTTSLKEWTPEDLKNVTYIPKKKAISKVEVFGSFMWTAIWGTVYFYANRLMGVYEGGGDRLEFVIPALNQEVLLQYWPLVVILIAFEIALAIYKLFKGQWTKLLAIWNTILQLFASILFIIIIISPNLLNEDFISYMTNLFSISEVQIKGWIIYGSIFIFIVSAIISVYDGFRKARAS</sequence>
<keyword evidence="1" id="KW-0812">Transmembrane</keyword>
<feature type="transmembrane region" description="Helical" evidence="1">
    <location>
        <begin position="37"/>
        <end position="56"/>
    </location>
</feature>
<dbReference type="Proteomes" id="UP000232688">
    <property type="component" value="Unassembled WGS sequence"/>
</dbReference>
<keyword evidence="1" id="KW-0472">Membrane</keyword>
<evidence type="ECO:0000313" key="2">
    <source>
        <dbReference type="EMBL" id="PKC51060.1"/>
    </source>
</evidence>
<reference evidence="2 3" key="1">
    <citation type="submission" date="2017-10" db="EMBL/GenBank/DDBJ databases">
        <title>Extensive intraspecific genome diversity in a model arbuscular mycorrhizal fungus.</title>
        <authorList>
            <person name="Chen E.C.H."/>
            <person name="Morin E."/>
            <person name="Baudet D."/>
            <person name="Noel J."/>
            <person name="Ndikumana S."/>
            <person name="Charron P."/>
            <person name="St-Onge C."/>
            <person name="Giorgi J."/>
            <person name="Grigoriev I.V."/>
            <person name="Roux C."/>
            <person name="Martin F.M."/>
            <person name="Corradi N."/>
        </authorList>
    </citation>
    <scope>NUCLEOTIDE SEQUENCE [LARGE SCALE GENOMIC DNA]</scope>
    <source>
        <strain evidence="2 3">A1</strain>
    </source>
</reference>
<reference evidence="2 3" key="2">
    <citation type="submission" date="2017-10" db="EMBL/GenBank/DDBJ databases">
        <title>Genome analyses suggest a sexual origin of heterokaryosis in a supposedly ancient asexual fungus.</title>
        <authorList>
            <person name="Corradi N."/>
            <person name="Sedzielewska K."/>
            <person name="Noel J."/>
            <person name="Charron P."/>
            <person name="Farinelli L."/>
            <person name="Marton T."/>
            <person name="Kruger M."/>
            <person name="Pelin A."/>
            <person name="Brachmann A."/>
            <person name="Corradi N."/>
        </authorList>
    </citation>
    <scope>NUCLEOTIDE SEQUENCE [LARGE SCALE GENOMIC DNA]</scope>
    <source>
        <strain evidence="2 3">A1</strain>
    </source>
</reference>
<dbReference type="VEuPathDB" id="FungiDB:RhiirA1_484641"/>
<name>A0A2N0QJ28_9GLOM</name>
<feature type="transmembrane region" description="Helical" evidence="1">
    <location>
        <begin position="112"/>
        <end position="137"/>
    </location>
</feature>
<evidence type="ECO:0000256" key="1">
    <source>
        <dbReference type="SAM" id="Phobius"/>
    </source>
</evidence>
<feature type="transmembrane region" description="Helical" evidence="1">
    <location>
        <begin position="85"/>
        <end position="105"/>
    </location>
</feature>
<dbReference type="AlphaFoldDB" id="A0A2N0QJ28"/>
<gene>
    <name evidence="2" type="ORF">RhiirA1_484641</name>
</gene>
<organism evidence="2 3">
    <name type="scientific">Rhizophagus irregularis</name>
    <dbReference type="NCBI Taxonomy" id="588596"/>
    <lineage>
        <taxon>Eukaryota</taxon>
        <taxon>Fungi</taxon>
        <taxon>Fungi incertae sedis</taxon>
        <taxon>Mucoromycota</taxon>
        <taxon>Glomeromycotina</taxon>
        <taxon>Glomeromycetes</taxon>
        <taxon>Glomerales</taxon>
        <taxon>Glomeraceae</taxon>
        <taxon>Rhizophagus</taxon>
    </lineage>
</organism>
<feature type="transmembrane region" description="Helical" evidence="1">
    <location>
        <begin position="157"/>
        <end position="178"/>
    </location>
</feature>
<evidence type="ECO:0000313" key="3">
    <source>
        <dbReference type="Proteomes" id="UP000232688"/>
    </source>
</evidence>
<accession>A0A2N0QJ28</accession>